<evidence type="ECO:0000256" key="4">
    <source>
        <dbReference type="ARBA" id="ARBA00022927"/>
    </source>
</evidence>
<dbReference type="HAMAP" id="MF_00422">
    <property type="entry name" value="SecE"/>
    <property type="match status" value="1"/>
</dbReference>
<accession>A0A133NRG6</accession>
<evidence type="ECO:0000256" key="7">
    <source>
        <dbReference type="ARBA" id="ARBA00023136"/>
    </source>
</evidence>
<comment type="subcellular location">
    <subcellularLocation>
        <location evidence="8">Cell membrane</location>
        <topology evidence="8">Single-pass membrane protein</topology>
    </subcellularLocation>
    <subcellularLocation>
        <location evidence="1">Membrane</location>
    </subcellularLocation>
</comment>
<evidence type="ECO:0000256" key="6">
    <source>
        <dbReference type="ARBA" id="ARBA00023010"/>
    </source>
</evidence>
<evidence type="ECO:0000256" key="1">
    <source>
        <dbReference type="ARBA" id="ARBA00004370"/>
    </source>
</evidence>
<dbReference type="GO" id="GO:0005886">
    <property type="term" value="C:plasma membrane"/>
    <property type="evidence" value="ECO:0007669"/>
    <property type="project" value="UniProtKB-SubCell"/>
</dbReference>
<dbReference type="AlphaFoldDB" id="A0A133NRG6"/>
<organism evidence="9 10">
    <name type="scientific">Gardnerella vaginalis</name>
    <dbReference type="NCBI Taxonomy" id="2702"/>
    <lineage>
        <taxon>Bacteria</taxon>
        <taxon>Bacillati</taxon>
        <taxon>Actinomycetota</taxon>
        <taxon>Actinomycetes</taxon>
        <taxon>Bifidobacteriales</taxon>
        <taxon>Bifidobacteriaceae</taxon>
        <taxon>Gardnerella</taxon>
    </lineage>
</organism>
<dbReference type="InterPro" id="IPR038379">
    <property type="entry name" value="SecE_sf"/>
</dbReference>
<keyword evidence="4 8" id="KW-0653">Protein transport</keyword>
<name>A0A133NRG6_GARVA</name>
<proteinExistence type="inferred from homology"/>
<protein>
    <recommendedName>
        <fullName evidence="8">Protein translocase subunit SecE</fullName>
    </recommendedName>
</protein>
<gene>
    <name evidence="8" type="primary">secE</name>
    <name evidence="9" type="ORF">HMPREF3208_01335</name>
</gene>
<evidence type="ECO:0000256" key="2">
    <source>
        <dbReference type="ARBA" id="ARBA00022448"/>
    </source>
</evidence>
<sequence>MAQAHSSKKAVTPNLFMRIGMFINQTIDETRKVIAPHGKELFAWSFAVFVFVVFLMAFVTCMDFGLGKFVMWLFG</sequence>
<dbReference type="GO" id="GO:0009306">
    <property type="term" value="P:protein secretion"/>
    <property type="evidence" value="ECO:0007669"/>
    <property type="project" value="UniProtKB-UniRule"/>
</dbReference>
<dbReference type="OrthoDB" id="9805743at2"/>
<evidence type="ECO:0000313" key="9">
    <source>
        <dbReference type="EMBL" id="KXA18893.1"/>
    </source>
</evidence>
<reference evidence="9 10" key="1">
    <citation type="submission" date="2016-01" db="EMBL/GenBank/DDBJ databases">
        <authorList>
            <person name="Oliw E.H."/>
        </authorList>
    </citation>
    <scope>NUCLEOTIDE SEQUENCE [LARGE SCALE GENOMIC DNA]</scope>
    <source>
        <strain evidence="9 10">PSS_7772B</strain>
    </source>
</reference>
<keyword evidence="3 8" id="KW-0812">Transmembrane</keyword>
<dbReference type="EMBL" id="LRQB01000087">
    <property type="protein sequence ID" value="KXA18893.1"/>
    <property type="molecule type" value="Genomic_DNA"/>
</dbReference>
<dbReference type="Proteomes" id="UP000070687">
    <property type="component" value="Unassembled WGS sequence"/>
</dbReference>
<comment type="subunit">
    <text evidence="8">Component of the Sec protein translocase complex. Heterotrimer consisting of SecY, SecE and SecG subunits. The heterotrimers can form oligomers, although 1 heterotrimer is thought to be able to translocate proteins. Interacts with the ribosome. Interacts with SecDF, and other proteins may be involved. Interacts with SecA.</text>
</comment>
<dbReference type="InterPro" id="IPR001901">
    <property type="entry name" value="Translocase_SecE/Sec61-g"/>
</dbReference>
<dbReference type="GO" id="GO:0006605">
    <property type="term" value="P:protein targeting"/>
    <property type="evidence" value="ECO:0007669"/>
    <property type="project" value="UniProtKB-UniRule"/>
</dbReference>
<dbReference type="NCBIfam" id="TIGR00964">
    <property type="entry name" value="secE_bact"/>
    <property type="match status" value="1"/>
</dbReference>
<dbReference type="PATRIC" id="fig|2702.100.peg.1319"/>
<evidence type="ECO:0000256" key="3">
    <source>
        <dbReference type="ARBA" id="ARBA00022692"/>
    </source>
</evidence>
<keyword evidence="6 8" id="KW-0811">Translocation</keyword>
<keyword evidence="5 8" id="KW-1133">Transmembrane helix</keyword>
<dbReference type="GO" id="GO:0008320">
    <property type="term" value="F:protein transmembrane transporter activity"/>
    <property type="evidence" value="ECO:0007669"/>
    <property type="project" value="UniProtKB-UniRule"/>
</dbReference>
<keyword evidence="2 8" id="KW-0813">Transport</keyword>
<keyword evidence="7 8" id="KW-0472">Membrane</keyword>
<dbReference type="GO" id="GO:0043952">
    <property type="term" value="P:protein transport by the Sec complex"/>
    <property type="evidence" value="ECO:0007669"/>
    <property type="project" value="UniProtKB-UniRule"/>
</dbReference>
<dbReference type="Gene3D" id="1.20.5.1030">
    <property type="entry name" value="Preprotein translocase secy subunit"/>
    <property type="match status" value="1"/>
</dbReference>
<dbReference type="RefSeq" id="WP_016636842.1">
    <property type="nucleotide sequence ID" value="NZ_KQ956873.1"/>
</dbReference>
<evidence type="ECO:0000313" key="10">
    <source>
        <dbReference type="Proteomes" id="UP000070687"/>
    </source>
</evidence>
<dbReference type="Pfam" id="PF00584">
    <property type="entry name" value="SecE"/>
    <property type="match status" value="1"/>
</dbReference>
<comment type="similarity">
    <text evidence="8">Belongs to the SecE/SEC61-gamma family.</text>
</comment>
<feature type="transmembrane region" description="Helical" evidence="8">
    <location>
        <begin position="41"/>
        <end position="66"/>
    </location>
</feature>
<dbReference type="GO" id="GO:0065002">
    <property type="term" value="P:intracellular protein transmembrane transport"/>
    <property type="evidence" value="ECO:0007669"/>
    <property type="project" value="UniProtKB-UniRule"/>
</dbReference>
<dbReference type="InterPro" id="IPR005807">
    <property type="entry name" value="SecE_bac"/>
</dbReference>
<keyword evidence="8" id="KW-1003">Cell membrane</keyword>
<evidence type="ECO:0000256" key="8">
    <source>
        <dbReference type="HAMAP-Rule" id="MF_00422"/>
    </source>
</evidence>
<comment type="function">
    <text evidence="8">Essential subunit of the Sec protein translocation channel SecYEG. Clamps together the 2 halves of SecY. May contact the channel plug during translocation.</text>
</comment>
<comment type="caution">
    <text evidence="9">The sequence shown here is derived from an EMBL/GenBank/DDBJ whole genome shotgun (WGS) entry which is preliminary data.</text>
</comment>
<evidence type="ECO:0000256" key="5">
    <source>
        <dbReference type="ARBA" id="ARBA00022989"/>
    </source>
</evidence>